<reference evidence="2 3" key="1">
    <citation type="submission" date="2020-04" db="EMBL/GenBank/DDBJ databases">
        <authorList>
            <person name="De Canck E."/>
        </authorList>
    </citation>
    <scope>NUCLEOTIDE SEQUENCE [LARGE SCALE GENOMIC DNA]</scope>
    <source>
        <strain evidence="2 3">LMG 6000</strain>
    </source>
</reference>
<proteinExistence type="predicted"/>
<gene>
    <name evidence="2" type="ORF">LMG6000_05642</name>
</gene>
<keyword evidence="1" id="KW-0472">Membrane</keyword>
<protein>
    <submittedName>
        <fullName evidence="2">Uncharacterized protein</fullName>
    </submittedName>
</protein>
<dbReference type="AlphaFoldDB" id="A0A6S7FEZ0"/>
<evidence type="ECO:0000313" key="2">
    <source>
        <dbReference type="EMBL" id="CAB3938016.1"/>
    </source>
</evidence>
<accession>A0A6S7FEZ0</accession>
<dbReference type="EMBL" id="CADILH010000012">
    <property type="protein sequence ID" value="CAB3938016.1"/>
    <property type="molecule type" value="Genomic_DNA"/>
</dbReference>
<keyword evidence="3" id="KW-1185">Reference proteome</keyword>
<feature type="transmembrane region" description="Helical" evidence="1">
    <location>
        <begin position="162"/>
        <end position="179"/>
    </location>
</feature>
<feature type="transmembrane region" description="Helical" evidence="1">
    <location>
        <begin position="39"/>
        <end position="57"/>
    </location>
</feature>
<keyword evidence="1" id="KW-1133">Transmembrane helix</keyword>
<name>A0A6S7FEZ0_9BURK</name>
<sequence length="291" mass="32476">MLESQTLTALFKLLEDMTRPRTRISAFTPGKMAQRLERWSMRGLLGAIAIFLGLIVWERYGTPTAGFRSILLGVYVLHLSLAITYLATITIGLAPILWRHRKKPFAAMLAALERDLQEDADVLNKLWAFDKAALAYGLLQYRHRWSSFDGRISIVAGDLRKLGLFPALAAASISASTLLKEGSNIFLWAPVMLTACFYLVAFVAYASRERPQQVIELLEYAIHHADQFASISSEIGTRPASQKALSSQKMERAGESKIHTKPFSSVEGFIPPCTELPQLPCKCCQIAPYQR</sequence>
<keyword evidence="1" id="KW-0812">Transmembrane</keyword>
<evidence type="ECO:0000313" key="3">
    <source>
        <dbReference type="Proteomes" id="UP000494183"/>
    </source>
</evidence>
<dbReference type="Proteomes" id="UP000494183">
    <property type="component" value="Unassembled WGS sequence"/>
</dbReference>
<feature type="transmembrane region" description="Helical" evidence="1">
    <location>
        <begin position="185"/>
        <end position="206"/>
    </location>
</feature>
<dbReference type="RefSeq" id="WP_175201547.1">
    <property type="nucleotide sequence ID" value="NZ_CADILH010000012.1"/>
</dbReference>
<evidence type="ECO:0000256" key="1">
    <source>
        <dbReference type="SAM" id="Phobius"/>
    </source>
</evidence>
<organism evidence="2 3">
    <name type="scientific">Achromobacter insolitus</name>
    <dbReference type="NCBI Taxonomy" id="217204"/>
    <lineage>
        <taxon>Bacteria</taxon>
        <taxon>Pseudomonadati</taxon>
        <taxon>Pseudomonadota</taxon>
        <taxon>Betaproteobacteria</taxon>
        <taxon>Burkholderiales</taxon>
        <taxon>Alcaligenaceae</taxon>
        <taxon>Achromobacter</taxon>
    </lineage>
</organism>
<feature type="transmembrane region" description="Helical" evidence="1">
    <location>
        <begin position="69"/>
        <end position="98"/>
    </location>
</feature>